<evidence type="ECO:0000313" key="3">
    <source>
        <dbReference type="Proteomes" id="UP000093000"/>
    </source>
</evidence>
<proteinExistence type="inferred from homology"/>
<dbReference type="Gene3D" id="3.10.20.90">
    <property type="entry name" value="Phosphatidylinositol 3-kinase Catalytic Subunit, Chain A, domain 1"/>
    <property type="match status" value="1"/>
</dbReference>
<dbReference type="GO" id="GO:0006879">
    <property type="term" value="P:intracellular iron ion homeostasis"/>
    <property type="evidence" value="ECO:0007669"/>
    <property type="project" value="EnsemblFungi"/>
</dbReference>
<dbReference type="GO" id="GO:0005634">
    <property type="term" value="C:nucleus"/>
    <property type="evidence" value="ECO:0007669"/>
    <property type="project" value="EnsemblFungi"/>
</dbReference>
<accession>A0A1C7NFM8</accession>
<evidence type="ECO:0000256" key="1">
    <source>
        <dbReference type="RuleBase" id="RU003860"/>
    </source>
</evidence>
<dbReference type="GO" id="GO:0045944">
    <property type="term" value="P:positive regulation of transcription by RNA polymerase II"/>
    <property type="evidence" value="ECO:0007669"/>
    <property type="project" value="EnsemblFungi"/>
</dbReference>
<keyword evidence="3" id="KW-1185">Reference proteome</keyword>
<reference evidence="2 3" key="1">
    <citation type="submission" date="2016-03" db="EMBL/GenBank/DDBJ databases">
        <title>Choanephora cucurbitarum.</title>
        <authorList>
            <person name="Min B."/>
            <person name="Park H."/>
            <person name="Park J.-H."/>
            <person name="Shin H.-D."/>
            <person name="Choi I.-G."/>
        </authorList>
    </citation>
    <scope>NUCLEOTIDE SEQUENCE [LARGE SCALE GENOMIC DNA]</scope>
    <source>
        <strain evidence="2 3">KUS-F28377</strain>
    </source>
</reference>
<dbReference type="OrthoDB" id="4983at2759"/>
<name>A0A1C7NFM8_9FUNG</name>
<dbReference type="PANTHER" id="PTHR12735">
    <property type="entry name" value="BOLA-LIKE PROTEIN-RELATED"/>
    <property type="match status" value="1"/>
</dbReference>
<dbReference type="GO" id="GO:0051537">
    <property type="term" value="F:2 iron, 2 sulfur cluster binding"/>
    <property type="evidence" value="ECO:0007669"/>
    <property type="project" value="EnsemblFungi"/>
</dbReference>
<dbReference type="PIRSF" id="PIRSF003113">
    <property type="entry name" value="BolA"/>
    <property type="match status" value="1"/>
</dbReference>
<dbReference type="Proteomes" id="UP000093000">
    <property type="component" value="Unassembled WGS sequence"/>
</dbReference>
<dbReference type="AlphaFoldDB" id="A0A1C7NFM8"/>
<dbReference type="GO" id="GO:0051604">
    <property type="term" value="P:protein maturation"/>
    <property type="evidence" value="ECO:0007669"/>
    <property type="project" value="InterPro"/>
</dbReference>
<dbReference type="GO" id="GO:0071281">
    <property type="term" value="P:cellular response to iron ion"/>
    <property type="evidence" value="ECO:0007669"/>
    <property type="project" value="EnsemblFungi"/>
</dbReference>
<comment type="similarity">
    <text evidence="1">Belongs to the BolA/IbaG family.</text>
</comment>
<dbReference type="SUPFAM" id="SSF82657">
    <property type="entry name" value="BolA-like"/>
    <property type="match status" value="1"/>
</dbReference>
<sequence length="105" mass="11793">MSTNSGITADTLKASIVERLQAQHVANKKKEKGLKIKAQQVEDLSAGCGQMFEVVIVSPVFEGKRLLARHKLVNEALKEEISKVHAFTQKSYTPEEWEKKQAEQK</sequence>
<organism evidence="2 3">
    <name type="scientific">Choanephora cucurbitarum</name>
    <dbReference type="NCBI Taxonomy" id="101091"/>
    <lineage>
        <taxon>Eukaryota</taxon>
        <taxon>Fungi</taxon>
        <taxon>Fungi incertae sedis</taxon>
        <taxon>Mucoromycota</taxon>
        <taxon>Mucoromycotina</taxon>
        <taxon>Mucoromycetes</taxon>
        <taxon>Mucorales</taxon>
        <taxon>Mucorineae</taxon>
        <taxon>Choanephoraceae</taxon>
        <taxon>Choanephoroideae</taxon>
        <taxon>Choanephora</taxon>
    </lineage>
</organism>
<dbReference type="STRING" id="101091.A0A1C7NFM8"/>
<dbReference type="InParanoid" id="A0A1C7NFM8"/>
<dbReference type="InterPro" id="IPR036065">
    <property type="entry name" value="BolA-like_sf"/>
</dbReference>
<dbReference type="GO" id="GO:0005829">
    <property type="term" value="C:cytosol"/>
    <property type="evidence" value="ECO:0007669"/>
    <property type="project" value="EnsemblFungi"/>
</dbReference>
<dbReference type="PANTHER" id="PTHR12735:SF27">
    <property type="entry name" value="BOLA-LIKE PROTEIN 2"/>
    <property type="match status" value="1"/>
</dbReference>
<dbReference type="GO" id="GO:0000122">
    <property type="term" value="P:negative regulation of transcription by RNA polymerase II"/>
    <property type="evidence" value="ECO:0007669"/>
    <property type="project" value="EnsemblFungi"/>
</dbReference>
<dbReference type="GO" id="GO:1990229">
    <property type="term" value="C:iron-sulfur cluster assembly complex"/>
    <property type="evidence" value="ECO:0007669"/>
    <property type="project" value="EnsemblFungi"/>
</dbReference>
<dbReference type="InterPro" id="IPR045115">
    <property type="entry name" value="BOL2"/>
</dbReference>
<dbReference type="Pfam" id="PF01722">
    <property type="entry name" value="BolA"/>
    <property type="match status" value="1"/>
</dbReference>
<dbReference type="EMBL" id="LUGH01000191">
    <property type="protein sequence ID" value="OBZ87885.1"/>
    <property type="molecule type" value="Genomic_DNA"/>
</dbReference>
<gene>
    <name evidence="2" type="primary">SPAC8C9.11</name>
    <name evidence="2" type="ORF">A0J61_04079</name>
</gene>
<dbReference type="InterPro" id="IPR002634">
    <property type="entry name" value="BolA"/>
</dbReference>
<evidence type="ECO:0000313" key="2">
    <source>
        <dbReference type="EMBL" id="OBZ87885.1"/>
    </source>
</evidence>
<dbReference type="FunCoup" id="A0A1C7NFM8">
    <property type="interactions" value="386"/>
</dbReference>
<comment type="caution">
    <text evidence="2">The sequence shown here is derived from an EMBL/GenBank/DDBJ whole genome shotgun (WGS) entry which is preliminary data.</text>
</comment>
<protein>
    <submittedName>
        <fullName evidence="2">Putative bolA-like protein C8C9.11</fullName>
    </submittedName>
</protein>